<reference evidence="1 2" key="1">
    <citation type="submission" date="2015-01" db="EMBL/GenBank/DDBJ databases">
        <title>The Genome Sequence of Capronia semiimmersa CBS27337.</title>
        <authorList>
            <consortium name="The Broad Institute Genomics Platform"/>
            <person name="Cuomo C."/>
            <person name="de Hoog S."/>
            <person name="Gorbushina A."/>
            <person name="Stielow B."/>
            <person name="Teixiera M."/>
            <person name="Abouelleil A."/>
            <person name="Chapman S.B."/>
            <person name="Priest M."/>
            <person name="Young S.K."/>
            <person name="Wortman J."/>
            <person name="Nusbaum C."/>
            <person name="Birren B."/>
        </authorList>
    </citation>
    <scope>NUCLEOTIDE SEQUENCE [LARGE SCALE GENOMIC DNA]</scope>
    <source>
        <strain evidence="1 2">CBS 27337</strain>
    </source>
</reference>
<keyword evidence="2" id="KW-1185">Reference proteome</keyword>
<dbReference type="SUPFAM" id="SSF52540">
    <property type="entry name" value="P-loop containing nucleoside triphosphate hydrolases"/>
    <property type="match status" value="1"/>
</dbReference>
<dbReference type="PANTHER" id="PTHR10285">
    <property type="entry name" value="URIDINE KINASE"/>
    <property type="match status" value="1"/>
</dbReference>
<gene>
    <name evidence="1" type="ORF">PV04_06391</name>
</gene>
<sequence>MESHVQRLVDQTWDKFQKCDASQRLLIAISGIPGSGKTTLAASVCAGLNKAYHKHNHERYPNSPDRSRPDIAFVVPLDGYHLTRKQLSEMPNAEEAVFRRGAAFTFDPQSYLKLVEKIRKPISPESRTIYAPSFDHAVKDPVANDISIPPTARIIIFEGLYTALDEPGWREANALMDETWFVDADIPTATERVAKRNYAAGISSSYEESLDRTEKSDMRNAREVLEKRLPVQEIVSSVEDESWRSEEVDNMEKSLKKMEDNGIEVDVDDDDDDEADLRKQRMSRMDSIAMLAADGVGM</sequence>
<evidence type="ECO:0000313" key="1">
    <source>
        <dbReference type="EMBL" id="KIW67118.1"/>
    </source>
</evidence>
<dbReference type="Proteomes" id="UP000054266">
    <property type="component" value="Unassembled WGS sequence"/>
</dbReference>
<protein>
    <submittedName>
        <fullName evidence="1">Uncharacterized protein</fullName>
    </submittedName>
</protein>
<dbReference type="EMBL" id="KN846959">
    <property type="protein sequence ID" value="KIW67118.1"/>
    <property type="molecule type" value="Genomic_DNA"/>
</dbReference>
<proteinExistence type="predicted"/>
<name>A0A0D2FGD4_9EURO</name>
<dbReference type="InterPro" id="IPR027417">
    <property type="entry name" value="P-loop_NTPase"/>
</dbReference>
<dbReference type="HOGENOM" id="CLU_067202_1_1_1"/>
<organism evidence="1 2">
    <name type="scientific">Phialophora macrospora</name>
    <dbReference type="NCBI Taxonomy" id="1851006"/>
    <lineage>
        <taxon>Eukaryota</taxon>
        <taxon>Fungi</taxon>
        <taxon>Dikarya</taxon>
        <taxon>Ascomycota</taxon>
        <taxon>Pezizomycotina</taxon>
        <taxon>Eurotiomycetes</taxon>
        <taxon>Chaetothyriomycetidae</taxon>
        <taxon>Chaetothyriales</taxon>
        <taxon>Herpotrichiellaceae</taxon>
        <taxon>Phialophora</taxon>
    </lineage>
</organism>
<accession>A0A0D2FGD4</accession>
<dbReference type="STRING" id="5601.A0A0D2FGD4"/>
<evidence type="ECO:0000313" key="2">
    <source>
        <dbReference type="Proteomes" id="UP000054266"/>
    </source>
</evidence>
<dbReference type="Gene3D" id="3.40.50.300">
    <property type="entry name" value="P-loop containing nucleotide triphosphate hydrolases"/>
    <property type="match status" value="2"/>
</dbReference>
<dbReference type="AlphaFoldDB" id="A0A0D2FGD4"/>